<evidence type="ECO:0000313" key="3">
    <source>
        <dbReference type="Proteomes" id="UP000193083"/>
    </source>
</evidence>
<accession>A0A1X7PYW9</accession>
<evidence type="ECO:0008006" key="4">
    <source>
        <dbReference type="Google" id="ProtNLM"/>
    </source>
</evidence>
<dbReference type="OrthoDB" id="4623405at2"/>
<keyword evidence="3" id="KW-1185">Reference proteome</keyword>
<gene>
    <name evidence="2" type="ORF">SAMN02982922_5773</name>
</gene>
<reference evidence="2 3" key="1">
    <citation type="submission" date="2017-04" db="EMBL/GenBank/DDBJ databases">
        <authorList>
            <person name="Afonso C.L."/>
            <person name="Miller P.J."/>
            <person name="Scott M.A."/>
            <person name="Spackman E."/>
            <person name="Goraichik I."/>
            <person name="Dimitrov K.M."/>
            <person name="Suarez D.L."/>
            <person name="Swayne D.E."/>
        </authorList>
    </citation>
    <scope>NUCLEOTIDE SEQUENCE [LARGE SCALE GENOMIC DNA]</scope>
    <source>
        <strain evidence="2 3">B5P</strain>
    </source>
</reference>
<proteinExistence type="predicted"/>
<feature type="transmembrane region" description="Helical" evidence="1">
    <location>
        <begin position="52"/>
        <end position="72"/>
    </location>
</feature>
<feature type="transmembrane region" description="Helical" evidence="1">
    <location>
        <begin position="79"/>
        <end position="97"/>
    </location>
</feature>
<organism evidence="2 3">
    <name type="scientific">Mesorhizobium australicum</name>
    <dbReference type="NCBI Taxonomy" id="536018"/>
    <lineage>
        <taxon>Bacteria</taxon>
        <taxon>Pseudomonadati</taxon>
        <taxon>Pseudomonadota</taxon>
        <taxon>Alphaproteobacteria</taxon>
        <taxon>Hyphomicrobiales</taxon>
        <taxon>Phyllobacteriaceae</taxon>
        <taxon>Mesorhizobium</taxon>
    </lineage>
</organism>
<dbReference type="RefSeq" id="WP_085467327.1">
    <property type="nucleotide sequence ID" value="NZ_FXBL01000004.1"/>
</dbReference>
<name>A0A1X7PYW9_9HYPH</name>
<keyword evidence="1" id="KW-1133">Transmembrane helix</keyword>
<dbReference type="Proteomes" id="UP000193083">
    <property type="component" value="Unassembled WGS sequence"/>
</dbReference>
<sequence length="150" mass="16666">MTLSLALVALSFALAAATIGGGIYEFLVVDPAWPRRLDIVQPRKGGISRRRFWIPVHTAFELVLLASIFLWWDVAQARSWLLVALVSHVIMRAWSFADFIPKAIVFEAATPSPAIQSAALRWVRRSRLRLLLDLTTAGAALAALIEAIRY</sequence>
<keyword evidence="1" id="KW-0472">Membrane</keyword>
<dbReference type="AlphaFoldDB" id="A0A1X7PYW9"/>
<evidence type="ECO:0000313" key="2">
    <source>
        <dbReference type="EMBL" id="SMH57381.1"/>
    </source>
</evidence>
<dbReference type="EMBL" id="FXBL01000004">
    <property type="protein sequence ID" value="SMH57381.1"/>
    <property type="molecule type" value="Genomic_DNA"/>
</dbReference>
<evidence type="ECO:0000256" key="1">
    <source>
        <dbReference type="SAM" id="Phobius"/>
    </source>
</evidence>
<keyword evidence="1" id="KW-0812">Transmembrane</keyword>
<protein>
    <recommendedName>
        <fullName evidence="4">Integral membrane protein</fullName>
    </recommendedName>
</protein>